<proteinExistence type="predicted"/>
<accession>X1HT70</accession>
<sequence>AKAEISAKTLSGDIACKLPLTSVEKDRKRFKGILNAPEGKIELSTASGDVVIEAL</sequence>
<reference evidence="1" key="1">
    <citation type="journal article" date="2014" name="Front. Microbiol.">
        <title>High frequency of phylogenetically diverse reductive dehalogenase-homologous genes in deep subseafloor sedimentary metagenomes.</title>
        <authorList>
            <person name="Kawai M."/>
            <person name="Futagami T."/>
            <person name="Toyoda A."/>
            <person name="Takaki Y."/>
            <person name="Nishi S."/>
            <person name="Hori S."/>
            <person name="Arai W."/>
            <person name="Tsubouchi T."/>
            <person name="Morono Y."/>
            <person name="Uchiyama I."/>
            <person name="Ito T."/>
            <person name="Fujiyama A."/>
            <person name="Inagaki F."/>
            <person name="Takami H."/>
        </authorList>
    </citation>
    <scope>NUCLEOTIDE SEQUENCE</scope>
    <source>
        <strain evidence="1">Expedition CK06-06</strain>
    </source>
</reference>
<protein>
    <recommendedName>
        <fullName evidence="2">Adhesin domain-containing protein</fullName>
    </recommendedName>
</protein>
<comment type="caution">
    <text evidence="1">The sequence shown here is derived from an EMBL/GenBank/DDBJ whole genome shotgun (WGS) entry which is preliminary data.</text>
</comment>
<dbReference type="EMBL" id="BARU01033957">
    <property type="protein sequence ID" value="GAH73376.1"/>
    <property type="molecule type" value="Genomic_DNA"/>
</dbReference>
<name>X1HT70_9ZZZZ</name>
<evidence type="ECO:0008006" key="2">
    <source>
        <dbReference type="Google" id="ProtNLM"/>
    </source>
</evidence>
<organism evidence="1">
    <name type="scientific">marine sediment metagenome</name>
    <dbReference type="NCBI Taxonomy" id="412755"/>
    <lineage>
        <taxon>unclassified sequences</taxon>
        <taxon>metagenomes</taxon>
        <taxon>ecological metagenomes</taxon>
    </lineage>
</organism>
<evidence type="ECO:0000313" key="1">
    <source>
        <dbReference type="EMBL" id="GAH73376.1"/>
    </source>
</evidence>
<feature type="non-terminal residue" evidence="1">
    <location>
        <position position="1"/>
    </location>
</feature>
<gene>
    <name evidence="1" type="ORF">S03H2_53355</name>
</gene>
<dbReference type="AlphaFoldDB" id="X1HT70"/>